<dbReference type="GO" id="GO:1990904">
    <property type="term" value="C:ribonucleoprotein complex"/>
    <property type="evidence" value="ECO:0007669"/>
    <property type="project" value="UniProtKB-KW"/>
</dbReference>
<feature type="chain" id="PRO_5025575638" description="S12" evidence="5">
    <location>
        <begin position="23"/>
        <end position="141"/>
    </location>
</feature>
<keyword evidence="2 6" id="KW-0689">Ribosomal protein</keyword>
<protein>
    <recommendedName>
        <fullName evidence="4">S12</fullName>
    </recommendedName>
</protein>
<organism evidence="6 7">
    <name type="scientific">Hibiscus syriacus</name>
    <name type="common">Rose of Sharon</name>
    <dbReference type="NCBI Taxonomy" id="106335"/>
    <lineage>
        <taxon>Eukaryota</taxon>
        <taxon>Viridiplantae</taxon>
        <taxon>Streptophyta</taxon>
        <taxon>Embryophyta</taxon>
        <taxon>Tracheophyta</taxon>
        <taxon>Spermatophyta</taxon>
        <taxon>Magnoliopsida</taxon>
        <taxon>eudicotyledons</taxon>
        <taxon>Gunneridae</taxon>
        <taxon>Pentapetalae</taxon>
        <taxon>rosids</taxon>
        <taxon>malvids</taxon>
        <taxon>Malvales</taxon>
        <taxon>Malvaceae</taxon>
        <taxon>Malvoideae</taxon>
        <taxon>Hibiscus</taxon>
    </lineage>
</organism>
<dbReference type="SUPFAM" id="SSF50249">
    <property type="entry name" value="Nucleic acid-binding proteins"/>
    <property type="match status" value="1"/>
</dbReference>
<evidence type="ECO:0000256" key="1">
    <source>
        <dbReference type="ARBA" id="ARBA00005657"/>
    </source>
</evidence>
<comment type="caution">
    <text evidence="6">The sequence shown here is derived from an EMBL/GenBank/DDBJ whole genome shotgun (WGS) entry which is preliminary data.</text>
</comment>
<dbReference type="GO" id="GO:0006412">
    <property type="term" value="P:translation"/>
    <property type="evidence" value="ECO:0007669"/>
    <property type="project" value="InterPro"/>
</dbReference>
<reference evidence="6" key="1">
    <citation type="submission" date="2019-09" db="EMBL/GenBank/DDBJ databases">
        <title>Draft genome information of white flower Hibiscus syriacus.</title>
        <authorList>
            <person name="Kim Y.-M."/>
        </authorList>
    </citation>
    <scope>NUCLEOTIDE SEQUENCE [LARGE SCALE GENOMIC DNA]</scope>
    <source>
        <strain evidence="6">YM2019G1</strain>
    </source>
</reference>
<accession>A0A6A3AIW7</accession>
<dbReference type="GO" id="GO:0005840">
    <property type="term" value="C:ribosome"/>
    <property type="evidence" value="ECO:0007669"/>
    <property type="project" value="UniProtKB-KW"/>
</dbReference>
<evidence type="ECO:0000313" key="7">
    <source>
        <dbReference type="Proteomes" id="UP000436088"/>
    </source>
</evidence>
<dbReference type="Gene3D" id="2.40.50.140">
    <property type="entry name" value="Nucleic acid-binding proteins"/>
    <property type="match status" value="1"/>
</dbReference>
<keyword evidence="5" id="KW-0732">Signal</keyword>
<dbReference type="InterPro" id="IPR006032">
    <property type="entry name" value="Ribosomal_uS12"/>
</dbReference>
<dbReference type="EMBL" id="VEPZ02000996">
    <property type="protein sequence ID" value="KAE8704018.1"/>
    <property type="molecule type" value="Genomic_DNA"/>
</dbReference>
<dbReference type="PANTHER" id="PTHR11652">
    <property type="entry name" value="30S RIBOSOMAL PROTEIN S12 FAMILY MEMBER"/>
    <property type="match status" value="1"/>
</dbReference>
<feature type="signal peptide" evidence="5">
    <location>
        <begin position="1"/>
        <end position="22"/>
    </location>
</feature>
<dbReference type="GO" id="GO:0003735">
    <property type="term" value="F:structural constituent of ribosome"/>
    <property type="evidence" value="ECO:0007669"/>
    <property type="project" value="InterPro"/>
</dbReference>
<dbReference type="Proteomes" id="UP000436088">
    <property type="component" value="Unassembled WGS sequence"/>
</dbReference>
<keyword evidence="7" id="KW-1185">Reference proteome</keyword>
<gene>
    <name evidence="6" type="ORF">F3Y22_tig00110462pilonHSYRG00529</name>
</gene>
<dbReference type="Pfam" id="PF00164">
    <property type="entry name" value="Ribosom_S12_S23"/>
    <property type="match status" value="1"/>
</dbReference>
<evidence type="ECO:0000256" key="4">
    <source>
        <dbReference type="ARBA" id="ARBA00077543"/>
    </source>
</evidence>
<dbReference type="InterPro" id="IPR012340">
    <property type="entry name" value="NA-bd_OB-fold"/>
</dbReference>
<evidence type="ECO:0000256" key="2">
    <source>
        <dbReference type="ARBA" id="ARBA00022980"/>
    </source>
</evidence>
<keyword evidence="3" id="KW-0687">Ribonucleoprotein</keyword>
<dbReference type="FunFam" id="2.40.50.140:FF:000007">
    <property type="entry name" value="40S ribosomal protein S23"/>
    <property type="match status" value="1"/>
</dbReference>
<sequence length="141" mass="15982">MVSSCFQLLTLRTLLLVKKVLNQHGEYAWYGSWAQAKDPPQEERWADKAYKKSNLGNEWKEPFAGSSHVKGIVLENISIEAKQPNSSVRKCVRVQLIKNGKKIVAFVLNDGCLNYIEENDEMLISGFGRKVMQWVISPVLG</sequence>
<name>A0A6A3AIW7_HIBSY</name>
<evidence type="ECO:0000313" key="6">
    <source>
        <dbReference type="EMBL" id="KAE8704018.1"/>
    </source>
</evidence>
<comment type="similarity">
    <text evidence="1">Belongs to the universal ribosomal protein uS12 family.</text>
</comment>
<evidence type="ECO:0000256" key="3">
    <source>
        <dbReference type="ARBA" id="ARBA00023274"/>
    </source>
</evidence>
<evidence type="ECO:0000256" key="5">
    <source>
        <dbReference type="SAM" id="SignalP"/>
    </source>
</evidence>
<dbReference type="AlphaFoldDB" id="A0A6A3AIW7"/>
<proteinExistence type="inferred from homology"/>